<dbReference type="GO" id="GO:0006281">
    <property type="term" value="P:DNA repair"/>
    <property type="evidence" value="ECO:0007669"/>
    <property type="project" value="TreeGrafter"/>
</dbReference>
<dbReference type="GO" id="GO:0006310">
    <property type="term" value="P:DNA recombination"/>
    <property type="evidence" value="ECO:0007669"/>
    <property type="project" value="TreeGrafter"/>
</dbReference>
<keyword evidence="8" id="KW-0238">DNA-binding</keyword>
<dbReference type="InterPro" id="IPR023405">
    <property type="entry name" value="Topo_IA_core_domain"/>
</dbReference>
<evidence type="ECO:0000256" key="7">
    <source>
        <dbReference type="ARBA" id="ARBA00023029"/>
    </source>
</evidence>
<dbReference type="InterPro" id="IPR034144">
    <property type="entry name" value="TOPRIM_TopoIII"/>
</dbReference>
<dbReference type="InterPro" id="IPR013824">
    <property type="entry name" value="Topo_IA_cen_sub1"/>
</dbReference>
<comment type="catalytic activity">
    <reaction evidence="1">
        <text>ATP-independent breakage of single-stranded DNA, followed by passage and rejoining.</text>
        <dbReference type="EC" id="5.6.2.1"/>
    </reaction>
</comment>
<dbReference type="SMART" id="SM00436">
    <property type="entry name" value="TOP1Bc"/>
    <property type="match status" value="1"/>
</dbReference>
<reference evidence="12" key="1">
    <citation type="journal article" date="2014" name="Front. Microbiol.">
        <title>High frequency of phylogenetically diverse reductive dehalogenase-homologous genes in deep subseafloor sedimentary metagenomes.</title>
        <authorList>
            <person name="Kawai M."/>
            <person name="Futagami T."/>
            <person name="Toyoda A."/>
            <person name="Takaki Y."/>
            <person name="Nishi S."/>
            <person name="Hori S."/>
            <person name="Arai W."/>
            <person name="Tsubouchi T."/>
            <person name="Morono Y."/>
            <person name="Uchiyama I."/>
            <person name="Ito T."/>
            <person name="Fujiyama A."/>
            <person name="Inagaki F."/>
            <person name="Takami H."/>
        </authorList>
    </citation>
    <scope>NUCLEOTIDE SEQUENCE</scope>
    <source>
        <strain evidence="12">Expedition CK06-06</strain>
    </source>
</reference>
<feature type="domain" description="Topo IA-type catalytic" evidence="11">
    <location>
        <begin position="155"/>
        <end position="495"/>
    </location>
</feature>
<dbReference type="GO" id="GO:0003677">
    <property type="term" value="F:DNA binding"/>
    <property type="evidence" value="ECO:0007669"/>
    <property type="project" value="UniProtKB-KW"/>
</dbReference>
<dbReference type="Gene3D" id="1.10.290.10">
    <property type="entry name" value="Topoisomerase I, domain 4"/>
    <property type="match status" value="1"/>
</dbReference>
<organism evidence="12">
    <name type="scientific">marine sediment metagenome</name>
    <dbReference type="NCBI Taxonomy" id="412755"/>
    <lineage>
        <taxon>unclassified sequences</taxon>
        <taxon>metagenomes</taxon>
        <taxon>ecological metagenomes</taxon>
    </lineage>
</organism>
<dbReference type="Pfam" id="PF01131">
    <property type="entry name" value="Topoisom_bac"/>
    <property type="match status" value="1"/>
</dbReference>
<evidence type="ECO:0000256" key="9">
    <source>
        <dbReference type="ARBA" id="ARBA00023235"/>
    </source>
</evidence>
<dbReference type="GO" id="GO:0046872">
    <property type="term" value="F:metal ion binding"/>
    <property type="evidence" value="ECO:0007669"/>
    <property type="project" value="UniProtKB-KW"/>
</dbReference>
<dbReference type="NCBIfam" id="NF005555">
    <property type="entry name" value="PRK07220.1"/>
    <property type="match status" value="1"/>
</dbReference>
<comment type="caution">
    <text evidence="12">The sequence shown here is derived from an EMBL/GenBank/DDBJ whole genome shotgun (WGS) entry which is preliminary data.</text>
</comment>
<dbReference type="InterPro" id="IPR013497">
    <property type="entry name" value="Topo_IA_cen"/>
</dbReference>
<dbReference type="InterPro" id="IPR000380">
    <property type="entry name" value="Topo_IA"/>
</dbReference>
<dbReference type="InterPro" id="IPR013825">
    <property type="entry name" value="Topo_IA_cen_sub2"/>
</dbReference>
<dbReference type="Gene3D" id="1.10.460.10">
    <property type="entry name" value="Topoisomerase I, domain 2"/>
    <property type="match status" value="1"/>
</dbReference>
<keyword evidence="7" id="KW-0799">Topoisomerase</keyword>
<dbReference type="FunFam" id="1.10.290.10:FF:000003">
    <property type="entry name" value="DNA topoisomerase"/>
    <property type="match status" value="1"/>
</dbReference>
<dbReference type="PROSITE" id="PS52039">
    <property type="entry name" value="TOPO_IA_2"/>
    <property type="match status" value="1"/>
</dbReference>
<sequence length="495" mass="55705">MKLIISEKEIAARRIAHILAGNGVDQEKVYGVPVHHFKIDGEDYRVIGLKGHILKVDYPKEYANWFKVDPIELIDAKIEKIPIQKKIIQALNKISSDADEIIIATDYDREGELIGYDAMQLVKEKNALAPAKRAKFSAITPKGINQAFSKLGRIDLDLAFAGRARQDIDLIWGATLTRFLSLSTYQIKDKFLSVGRVQTPTLTLIVDRELEIKSFITTPYWVVSVKLKTESGEEFEATHKKKRFLKKEDAQGVFIKLGDRGTVLGINESVRDIKPPTPFNTTALIISGSSIGFTASKTINIAENLYMNGYISYPRTDNTVYPSSIDVKEIARMLGSSGEYSRMSEAVLAQKKIVTSRGKRRSTDHPPIHPTAVAQKASLSSDEWKLYDLIVRRFICTLLPAAKIKIIIVTISINGEPFIANGSNFIEQSWIKFYPYYKRRDVFIPQLKEGQIITVTGKELLDKKTKPPVRYTQGMLVEKMEELGLGTKATRHTII</sequence>
<dbReference type="InterPro" id="IPR006171">
    <property type="entry name" value="TOPRIM_dom"/>
</dbReference>
<dbReference type="InterPro" id="IPR003602">
    <property type="entry name" value="Topo_IA_DNA-bd_dom"/>
</dbReference>
<dbReference type="PANTHER" id="PTHR11390">
    <property type="entry name" value="PROKARYOTIC DNA TOPOISOMERASE"/>
    <property type="match status" value="1"/>
</dbReference>
<dbReference type="SMART" id="SM00493">
    <property type="entry name" value="TOPRIM"/>
    <property type="match status" value="1"/>
</dbReference>
<keyword evidence="6" id="KW-0862">Zinc</keyword>
<evidence type="ECO:0000256" key="5">
    <source>
        <dbReference type="ARBA" id="ARBA00022723"/>
    </source>
</evidence>
<dbReference type="PANTHER" id="PTHR11390:SF26">
    <property type="entry name" value="DNA TOPOISOMERASE 1"/>
    <property type="match status" value="1"/>
</dbReference>
<dbReference type="PROSITE" id="PS50880">
    <property type="entry name" value="TOPRIM"/>
    <property type="match status" value="1"/>
</dbReference>
<dbReference type="EC" id="5.6.2.1" evidence="4"/>
<proteinExistence type="inferred from homology"/>
<dbReference type="SMART" id="SM00437">
    <property type="entry name" value="TOP1Ac"/>
    <property type="match status" value="1"/>
</dbReference>
<dbReference type="PRINTS" id="PR00417">
    <property type="entry name" value="PRTPISMRASEI"/>
</dbReference>
<dbReference type="CDD" id="cd03362">
    <property type="entry name" value="TOPRIM_TopoIA_TopoIII"/>
    <property type="match status" value="1"/>
</dbReference>
<gene>
    <name evidence="12" type="ORF">S03H2_01142</name>
</gene>
<feature type="domain" description="Toprim" evidence="10">
    <location>
        <begin position="1"/>
        <end position="141"/>
    </location>
</feature>
<dbReference type="GO" id="GO:0006265">
    <property type="term" value="P:DNA topological change"/>
    <property type="evidence" value="ECO:0007669"/>
    <property type="project" value="InterPro"/>
</dbReference>
<dbReference type="InterPro" id="IPR003601">
    <property type="entry name" value="Topo_IA_2"/>
</dbReference>
<feature type="non-terminal residue" evidence="12">
    <location>
        <position position="495"/>
    </location>
</feature>
<evidence type="ECO:0000313" key="12">
    <source>
        <dbReference type="EMBL" id="GAH19441.1"/>
    </source>
</evidence>
<dbReference type="Gene3D" id="3.40.50.140">
    <property type="match status" value="1"/>
</dbReference>
<dbReference type="InterPro" id="IPR023406">
    <property type="entry name" value="Topo_IA_AS"/>
</dbReference>
<dbReference type="SUPFAM" id="SSF56712">
    <property type="entry name" value="Prokaryotic type I DNA topoisomerase"/>
    <property type="match status" value="1"/>
</dbReference>
<dbReference type="InterPro" id="IPR013826">
    <property type="entry name" value="Topo_IA_cen_sub3"/>
</dbReference>
<dbReference type="PROSITE" id="PS00396">
    <property type="entry name" value="TOPO_IA_1"/>
    <property type="match status" value="1"/>
</dbReference>
<dbReference type="EMBL" id="BARU01000312">
    <property type="protein sequence ID" value="GAH19441.1"/>
    <property type="molecule type" value="Genomic_DNA"/>
</dbReference>
<accession>X1DF39</accession>
<evidence type="ECO:0000256" key="3">
    <source>
        <dbReference type="ARBA" id="ARBA00009446"/>
    </source>
</evidence>
<evidence type="ECO:0000259" key="10">
    <source>
        <dbReference type="PROSITE" id="PS50880"/>
    </source>
</evidence>
<dbReference type="Pfam" id="PF01751">
    <property type="entry name" value="Toprim"/>
    <property type="match status" value="1"/>
</dbReference>
<name>X1DF39_9ZZZZ</name>
<evidence type="ECO:0000256" key="2">
    <source>
        <dbReference type="ARBA" id="ARBA00001946"/>
    </source>
</evidence>
<evidence type="ECO:0000256" key="8">
    <source>
        <dbReference type="ARBA" id="ARBA00023125"/>
    </source>
</evidence>
<dbReference type="AlphaFoldDB" id="X1DF39"/>
<evidence type="ECO:0000256" key="6">
    <source>
        <dbReference type="ARBA" id="ARBA00022833"/>
    </source>
</evidence>
<dbReference type="Gene3D" id="2.70.20.10">
    <property type="entry name" value="Topoisomerase I, domain 3"/>
    <property type="match status" value="1"/>
</dbReference>
<keyword evidence="9" id="KW-0413">Isomerase</keyword>
<evidence type="ECO:0000256" key="4">
    <source>
        <dbReference type="ARBA" id="ARBA00012891"/>
    </source>
</evidence>
<dbReference type="GO" id="GO:0003917">
    <property type="term" value="F:DNA topoisomerase type I (single strand cut, ATP-independent) activity"/>
    <property type="evidence" value="ECO:0007669"/>
    <property type="project" value="UniProtKB-EC"/>
</dbReference>
<comment type="similarity">
    <text evidence="3">Belongs to the type IA topoisomerase family.</text>
</comment>
<keyword evidence="5" id="KW-0479">Metal-binding</keyword>
<dbReference type="CDD" id="cd00186">
    <property type="entry name" value="TOP1Ac"/>
    <property type="match status" value="1"/>
</dbReference>
<comment type="cofactor">
    <cofactor evidence="2">
        <name>Mg(2+)</name>
        <dbReference type="ChEBI" id="CHEBI:18420"/>
    </cofactor>
</comment>
<protein>
    <recommendedName>
        <fullName evidence="4">DNA topoisomerase</fullName>
        <ecNumber evidence="4">5.6.2.1</ecNumber>
    </recommendedName>
</protein>
<evidence type="ECO:0000259" key="11">
    <source>
        <dbReference type="PROSITE" id="PS52039"/>
    </source>
</evidence>
<evidence type="ECO:0000256" key="1">
    <source>
        <dbReference type="ARBA" id="ARBA00000213"/>
    </source>
</evidence>